<gene>
    <name evidence="5" type="ORF">JOD17_000076</name>
</gene>
<feature type="domain" description="PRD" evidence="4">
    <location>
        <begin position="296"/>
        <end position="403"/>
    </location>
</feature>
<comment type="caution">
    <text evidence="5">The sequence shown here is derived from an EMBL/GenBank/DDBJ whole genome shotgun (WGS) entry which is preliminary data.</text>
</comment>
<dbReference type="Gene3D" id="3.40.930.10">
    <property type="entry name" value="Mannitol-specific EII, Chain A"/>
    <property type="match status" value="1"/>
</dbReference>
<dbReference type="EMBL" id="JAFBEC010000001">
    <property type="protein sequence ID" value="MBM7630985.1"/>
    <property type="molecule type" value="Genomic_DNA"/>
</dbReference>
<dbReference type="InterPro" id="IPR002178">
    <property type="entry name" value="PTS_EIIA_type-2_dom"/>
</dbReference>
<evidence type="ECO:0000259" key="2">
    <source>
        <dbReference type="PROSITE" id="PS51094"/>
    </source>
</evidence>
<evidence type="ECO:0000256" key="1">
    <source>
        <dbReference type="ARBA" id="ARBA00022737"/>
    </source>
</evidence>
<dbReference type="Gene3D" id="1.10.10.10">
    <property type="entry name" value="Winged helix-like DNA-binding domain superfamily/Winged helix DNA-binding domain"/>
    <property type="match status" value="2"/>
</dbReference>
<evidence type="ECO:0000313" key="6">
    <source>
        <dbReference type="Proteomes" id="UP000741863"/>
    </source>
</evidence>
<keyword evidence="1" id="KW-0677">Repeat</keyword>
<dbReference type="Pfam" id="PF00359">
    <property type="entry name" value="PTS_EIIA_2"/>
    <property type="match status" value="1"/>
</dbReference>
<dbReference type="SUPFAM" id="SSF46785">
    <property type="entry name" value="Winged helix' DNA-binding domain"/>
    <property type="match status" value="1"/>
</dbReference>
<dbReference type="PROSITE" id="PS51099">
    <property type="entry name" value="PTS_EIIB_TYPE_2"/>
    <property type="match status" value="1"/>
</dbReference>
<dbReference type="PANTHER" id="PTHR30185:SF9">
    <property type="entry name" value="MANNITOL-SPECIFIC PHOSPHOTRANSFERASE ENZYME IIA COMPONENT"/>
    <property type="match status" value="1"/>
</dbReference>
<dbReference type="InterPro" id="IPR011608">
    <property type="entry name" value="PRD"/>
</dbReference>
<name>A0ABS2P7D7_9BACL</name>
<dbReference type="InterPro" id="IPR013011">
    <property type="entry name" value="PTS_EIIB_2"/>
</dbReference>
<dbReference type="Gene3D" id="1.10.1790.10">
    <property type="entry name" value="PRD domain"/>
    <property type="match status" value="1"/>
</dbReference>
<feature type="domain" description="PTS EIIA type-2" evidence="2">
    <location>
        <begin position="545"/>
        <end position="688"/>
    </location>
</feature>
<dbReference type="InterPro" id="IPR036390">
    <property type="entry name" value="WH_DNA-bd_sf"/>
</dbReference>
<dbReference type="InterPro" id="IPR050661">
    <property type="entry name" value="BglG_antiterminators"/>
</dbReference>
<feature type="domain" description="PTS EIIB type-2" evidence="3">
    <location>
        <begin position="408"/>
        <end position="496"/>
    </location>
</feature>
<proteinExistence type="predicted"/>
<sequence>MVLDQRRIAILSYLSRATTTVSIPELANALGVSKRTLYYDFNEIDHWLMHHHLSPIQRNYNKGLFLETLTKERLPSLLTLKRQWDYRFTQVERHYVISAYLLLHDGFVSSNELSELVQVSRGTLFKDLAVITEKLDAFDVSLNYSKQIGYELKGSDQSLWRVIHQLIQIVIENEHDEVIQMLLNQCNQDVDDAEVMIREEIGKLEQQLDLSFNEQVTLSLLLHILMLYKRPLNNLWVDREEQEVLLQSQAFGAVDQLNERLSSKGFRRFTRLECVVLTIRILGSRVTDGLASFTKDERSDIDVVTTEIIEQFEAHSGVRFREKERLQKNLVAHIKPAYYRLKYNEPLDHRYLPLIEHQLKEVYTLTEQALEPLERYVNRTIPSEEVALIAMHFGGWIHRKVDRRSKAYRAVVICENGIAASSMLFAQLEGLLPDVEILDFLPVRAFSEYEQDIDFAFSTTYIHTSTVPIIYVPAILGDSEKAHVLRELQRFMDPDRLKQSDFESVIGIIEQHATIHDHDALRRQIEPYFRPTRSRLEVHKPMLHELVTEDMITVKPSVTSWQESIRIAAEPLLEKKYIHQEYIDAMIANVVTNGPYIVIAPNIAMPHARPEEGVVQLGMSILKTDEPVHFSEEEKHDARIIIVLAAVDNETHLKALSQLSELLSEEENTEEILASTTVSEIAHVIQNHNKGEF</sequence>
<dbReference type="Pfam" id="PF00874">
    <property type="entry name" value="PRD"/>
    <property type="match status" value="1"/>
</dbReference>
<evidence type="ECO:0000313" key="5">
    <source>
        <dbReference type="EMBL" id="MBM7630985.1"/>
    </source>
</evidence>
<dbReference type="PROSITE" id="PS51094">
    <property type="entry name" value="PTS_EIIA_TYPE_2"/>
    <property type="match status" value="1"/>
</dbReference>
<organism evidence="5 6">
    <name type="scientific">Geomicrobium sediminis</name>
    <dbReference type="NCBI Taxonomy" id="1347788"/>
    <lineage>
        <taxon>Bacteria</taxon>
        <taxon>Bacillati</taxon>
        <taxon>Bacillota</taxon>
        <taxon>Bacilli</taxon>
        <taxon>Bacillales</taxon>
        <taxon>Geomicrobium</taxon>
    </lineage>
</organism>
<dbReference type="SUPFAM" id="SSF55804">
    <property type="entry name" value="Phoshotransferase/anion transport protein"/>
    <property type="match status" value="1"/>
</dbReference>
<dbReference type="CDD" id="cd05568">
    <property type="entry name" value="PTS_IIB_bgl_like"/>
    <property type="match status" value="1"/>
</dbReference>
<dbReference type="Proteomes" id="UP000741863">
    <property type="component" value="Unassembled WGS sequence"/>
</dbReference>
<dbReference type="InterPro" id="IPR036388">
    <property type="entry name" value="WH-like_DNA-bd_sf"/>
</dbReference>
<protein>
    <submittedName>
        <fullName evidence="5">Transcriptional antiterminator/mannitol/fructose-specific phosphotransferase system IIA component (Ntr-type)</fullName>
    </submittedName>
</protein>
<accession>A0ABS2P7D7</accession>
<dbReference type="CDD" id="cd00211">
    <property type="entry name" value="PTS_IIA_fru"/>
    <property type="match status" value="1"/>
</dbReference>
<dbReference type="RefSeq" id="WP_204695141.1">
    <property type="nucleotide sequence ID" value="NZ_JAFBEC010000001.1"/>
</dbReference>
<evidence type="ECO:0000259" key="3">
    <source>
        <dbReference type="PROSITE" id="PS51099"/>
    </source>
</evidence>
<evidence type="ECO:0000259" key="4">
    <source>
        <dbReference type="PROSITE" id="PS51372"/>
    </source>
</evidence>
<keyword evidence="6" id="KW-1185">Reference proteome</keyword>
<dbReference type="PANTHER" id="PTHR30185">
    <property type="entry name" value="CRYPTIC BETA-GLUCOSIDE BGL OPERON ANTITERMINATOR"/>
    <property type="match status" value="1"/>
</dbReference>
<dbReference type="PROSITE" id="PS51372">
    <property type="entry name" value="PRD_2"/>
    <property type="match status" value="1"/>
</dbReference>
<dbReference type="InterPro" id="IPR016152">
    <property type="entry name" value="PTrfase/Anion_transptr"/>
</dbReference>
<dbReference type="InterPro" id="IPR036634">
    <property type="entry name" value="PRD_sf"/>
</dbReference>
<dbReference type="SUPFAM" id="SSF63520">
    <property type="entry name" value="PTS-regulatory domain, PRD"/>
    <property type="match status" value="2"/>
</dbReference>
<reference evidence="5 6" key="1">
    <citation type="submission" date="2021-01" db="EMBL/GenBank/DDBJ databases">
        <title>Genomic Encyclopedia of Type Strains, Phase IV (KMG-IV): sequencing the most valuable type-strain genomes for metagenomic binning, comparative biology and taxonomic classification.</title>
        <authorList>
            <person name="Goeker M."/>
        </authorList>
    </citation>
    <scope>NUCLEOTIDE SEQUENCE [LARGE SCALE GENOMIC DNA]</scope>
    <source>
        <strain evidence="5 6">DSM 25540</strain>
    </source>
</reference>